<proteinExistence type="predicted"/>
<reference evidence="2 3" key="1">
    <citation type="submission" date="2017-02" db="EMBL/GenBank/DDBJ databases">
        <authorList>
            <person name="Peterson S.W."/>
        </authorList>
    </citation>
    <scope>NUCLEOTIDE SEQUENCE [LARGE SCALE GENOMIC DNA]</scope>
    <source>
        <strain evidence="2 3">DSM 22335</strain>
    </source>
</reference>
<evidence type="ECO:0000313" key="2">
    <source>
        <dbReference type="EMBL" id="SJZ88383.1"/>
    </source>
</evidence>
<organism evidence="2 3">
    <name type="scientific">Sediminibacterium ginsengisoli</name>
    <dbReference type="NCBI Taxonomy" id="413434"/>
    <lineage>
        <taxon>Bacteria</taxon>
        <taxon>Pseudomonadati</taxon>
        <taxon>Bacteroidota</taxon>
        <taxon>Chitinophagia</taxon>
        <taxon>Chitinophagales</taxon>
        <taxon>Chitinophagaceae</taxon>
        <taxon>Sediminibacterium</taxon>
    </lineage>
</organism>
<name>A0A1T4PA17_9BACT</name>
<feature type="transmembrane region" description="Helical" evidence="1">
    <location>
        <begin position="21"/>
        <end position="46"/>
    </location>
</feature>
<feature type="transmembrane region" description="Helical" evidence="1">
    <location>
        <begin position="112"/>
        <end position="132"/>
    </location>
</feature>
<sequence>MRHRLYLTNSNSGPIMNANKSTLFSCCCFIISAAITVFFILGRFWLYDHIKAMWLSGIIALGKWAAAVFSSRLLPQQLRPAFLRKLSITSLWASVLLLSYYLIPFLPVHVSGLHQLIVAIGLSVIVTAGLHYKTVVSLRLPLRWWFVWLLLSGLSWLLQWQLIL</sequence>
<keyword evidence="1" id="KW-0812">Transmembrane</keyword>
<feature type="transmembrane region" description="Helical" evidence="1">
    <location>
        <begin position="52"/>
        <end position="74"/>
    </location>
</feature>
<dbReference type="Proteomes" id="UP000190888">
    <property type="component" value="Unassembled WGS sequence"/>
</dbReference>
<dbReference type="AlphaFoldDB" id="A0A1T4PA17"/>
<evidence type="ECO:0000313" key="3">
    <source>
        <dbReference type="Proteomes" id="UP000190888"/>
    </source>
</evidence>
<dbReference type="EMBL" id="FUWH01000005">
    <property type="protein sequence ID" value="SJZ88383.1"/>
    <property type="molecule type" value="Genomic_DNA"/>
</dbReference>
<keyword evidence="1" id="KW-1133">Transmembrane helix</keyword>
<accession>A0A1T4PA17</accession>
<protein>
    <submittedName>
        <fullName evidence="2">Uncharacterized protein</fullName>
    </submittedName>
</protein>
<feature type="transmembrane region" description="Helical" evidence="1">
    <location>
        <begin position="144"/>
        <end position="163"/>
    </location>
</feature>
<evidence type="ECO:0000256" key="1">
    <source>
        <dbReference type="SAM" id="Phobius"/>
    </source>
</evidence>
<keyword evidence="3" id="KW-1185">Reference proteome</keyword>
<keyword evidence="1" id="KW-0472">Membrane</keyword>
<gene>
    <name evidence="2" type="ORF">SAMN04488132_105235</name>
</gene>
<feature type="transmembrane region" description="Helical" evidence="1">
    <location>
        <begin position="86"/>
        <end position="106"/>
    </location>
</feature>